<feature type="domain" description="Exonuclease" evidence="8">
    <location>
        <begin position="4"/>
        <end position="312"/>
    </location>
</feature>
<dbReference type="AlphaFoldDB" id="A0A154PLK4"/>
<keyword evidence="6" id="KW-0460">Magnesium</keyword>
<dbReference type="SMART" id="SM00479">
    <property type="entry name" value="EXOIII"/>
    <property type="match status" value="1"/>
</dbReference>
<evidence type="ECO:0000259" key="8">
    <source>
        <dbReference type="SMART" id="SM00479"/>
    </source>
</evidence>
<organism evidence="9 10">
    <name type="scientific">Dufourea novaeangliae</name>
    <name type="common">Sweat bee</name>
    <dbReference type="NCBI Taxonomy" id="178035"/>
    <lineage>
        <taxon>Eukaryota</taxon>
        <taxon>Metazoa</taxon>
        <taxon>Ecdysozoa</taxon>
        <taxon>Arthropoda</taxon>
        <taxon>Hexapoda</taxon>
        <taxon>Insecta</taxon>
        <taxon>Pterygota</taxon>
        <taxon>Neoptera</taxon>
        <taxon>Endopterygota</taxon>
        <taxon>Hymenoptera</taxon>
        <taxon>Apocrita</taxon>
        <taxon>Aculeata</taxon>
        <taxon>Apoidea</taxon>
        <taxon>Anthophila</taxon>
        <taxon>Halictidae</taxon>
        <taxon>Rophitinae</taxon>
        <taxon>Dufourea</taxon>
    </lineage>
</organism>
<dbReference type="GO" id="GO:0005737">
    <property type="term" value="C:cytoplasm"/>
    <property type="evidence" value="ECO:0007669"/>
    <property type="project" value="TreeGrafter"/>
</dbReference>
<keyword evidence="10" id="KW-1185">Reference proteome</keyword>
<dbReference type="OMA" id="FDFPIVR"/>
<evidence type="ECO:0000256" key="7">
    <source>
        <dbReference type="ARBA" id="ARBA00025769"/>
    </source>
</evidence>
<dbReference type="Gene3D" id="3.30.420.10">
    <property type="entry name" value="Ribonuclease H-like superfamily/Ribonuclease H"/>
    <property type="match status" value="2"/>
</dbReference>
<evidence type="ECO:0000256" key="5">
    <source>
        <dbReference type="ARBA" id="ARBA00022839"/>
    </source>
</evidence>
<evidence type="ECO:0000256" key="1">
    <source>
        <dbReference type="ARBA" id="ARBA00001946"/>
    </source>
</evidence>
<reference evidence="9 10" key="1">
    <citation type="submission" date="2015-07" db="EMBL/GenBank/DDBJ databases">
        <title>The genome of Dufourea novaeangliae.</title>
        <authorList>
            <person name="Pan H."/>
            <person name="Kapheim K."/>
        </authorList>
    </citation>
    <scope>NUCLEOTIDE SEQUENCE [LARGE SCALE GENOMIC DNA]</scope>
    <source>
        <strain evidence="9">0120121106</strain>
        <tissue evidence="9">Whole body</tissue>
    </source>
</reference>
<dbReference type="EMBL" id="KQ434972">
    <property type="protein sequence ID" value="KZC12749.1"/>
    <property type="molecule type" value="Genomic_DNA"/>
</dbReference>
<keyword evidence="5 9" id="KW-0269">Exonuclease</keyword>
<dbReference type="PANTHER" id="PTHR13058">
    <property type="entry name" value="THREE PRIME REPAIR EXONUCLEASE 1, 2"/>
    <property type="match status" value="1"/>
</dbReference>
<evidence type="ECO:0000256" key="2">
    <source>
        <dbReference type="ARBA" id="ARBA00022722"/>
    </source>
</evidence>
<name>A0A154PLK4_DUFNO</name>
<evidence type="ECO:0000256" key="4">
    <source>
        <dbReference type="ARBA" id="ARBA00022801"/>
    </source>
</evidence>
<evidence type="ECO:0000313" key="10">
    <source>
        <dbReference type="Proteomes" id="UP000076502"/>
    </source>
</evidence>
<dbReference type="InterPro" id="IPR036397">
    <property type="entry name" value="RNaseH_sf"/>
</dbReference>
<keyword evidence="4" id="KW-0378">Hydrolase</keyword>
<keyword evidence="3" id="KW-0479">Metal-binding</keyword>
<dbReference type="PANTHER" id="PTHR13058:SF19">
    <property type="entry name" value="LD40940P"/>
    <property type="match status" value="1"/>
</dbReference>
<dbReference type="OrthoDB" id="10250935at2759"/>
<comment type="similarity">
    <text evidence="7">Belongs to the exonuclease superfamily. TREX family.</text>
</comment>
<dbReference type="InterPro" id="IPR012337">
    <property type="entry name" value="RNaseH-like_sf"/>
</dbReference>
<accession>A0A154PLK4</accession>
<dbReference type="Pfam" id="PF00929">
    <property type="entry name" value="RNase_T"/>
    <property type="match status" value="1"/>
</dbReference>
<keyword evidence="2" id="KW-0540">Nuclease</keyword>
<dbReference type="GO" id="GO:0003676">
    <property type="term" value="F:nucleic acid binding"/>
    <property type="evidence" value="ECO:0007669"/>
    <property type="project" value="InterPro"/>
</dbReference>
<proteinExistence type="inferred from homology"/>
<dbReference type="GO" id="GO:0006308">
    <property type="term" value="P:DNA catabolic process"/>
    <property type="evidence" value="ECO:0007669"/>
    <property type="project" value="TreeGrafter"/>
</dbReference>
<dbReference type="InterPro" id="IPR040393">
    <property type="entry name" value="TREX1/2"/>
</dbReference>
<dbReference type="GO" id="GO:0046872">
    <property type="term" value="F:metal ion binding"/>
    <property type="evidence" value="ECO:0007669"/>
    <property type="project" value="UniProtKB-KW"/>
</dbReference>
<sequence>MIHTFIFFDLETTGLIKNKTMPKITELSLVAVSRSAICDTKDALPRVLHKLVLSIFPNEHISRKVENLTGLSNEKLKEVQSFTCETYNLVINFINQLTPPTCFVAYNGNKFDYPIFLWELQNINKVVSEDILSIDMLNLIKDFFSIKGNPLKQENVTQVNASNRLNTEDINTLLDDGCDKILSDALDNVIRNSFNSNNENKIFGNEDRKSKFYSNSVPNIPQTSCYKKIQEINEKTPENQIIKFQNSNAKFKNRKNITKRRLNFTSNQPSNFKLSSVYKHIIGTDIDNAHSAEGDCLSMIRCAIELGNFFNEWADSYAVPLMNHKL</sequence>
<comment type="cofactor">
    <cofactor evidence="1">
        <name>Mg(2+)</name>
        <dbReference type="ChEBI" id="CHEBI:18420"/>
    </cofactor>
</comment>
<evidence type="ECO:0000313" key="9">
    <source>
        <dbReference type="EMBL" id="KZC12749.1"/>
    </source>
</evidence>
<evidence type="ECO:0000256" key="6">
    <source>
        <dbReference type="ARBA" id="ARBA00022842"/>
    </source>
</evidence>
<gene>
    <name evidence="9" type="ORF">WN55_05350</name>
</gene>
<dbReference type="Proteomes" id="UP000076502">
    <property type="component" value="Unassembled WGS sequence"/>
</dbReference>
<dbReference type="SUPFAM" id="SSF53098">
    <property type="entry name" value="Ribonuclease H-like"/>
    <property type="match status" value="1"/>
</dbReference>
<dbReference type="InterPro" id="IPR013520">
    <property type="entry name" value="Ribonucl_H"/>
</dbReference>
<protein>
    <submittedName>
        <fullName evidence="9">Three prime repair exonuclease 2</fullName>
    </submittedName>
</protein>
<evidence type="ECO:0000256" key="3">
    <source>
        <dbReference type="ARBA" id="ARBA00022723"/>
    </source>
</evidence>
<dbReference type="GO" id="GO:0008296">
    <property type="term" value="F:3'-5'-DNA exonuclease activity"/>
    <property type="evidence" value="ECO:0007669"/>
    <property type="project" value="TreeGrafter"/>
</dbReference>
<dbReference type="STRING" id="178035.A0A154PLK4"/>